<gene>
    <name evidence="16" type="ORF">A2149_02385</name>
</gene>
<evidence type="ECO:0000259" key="15">
    <source>
        <dbReference type="Pfam" id="PF00275"/>
    </source>
</evidence>
<organism evidence="16 17">
    <name type="scientific">Candidatus Schekmanbacteria bacterium RBG_16_38_11</name>
    <dbReference type="NCBI Taxonomy" id="1817880"/>
    <lineage>
        <taxon>Bacteria</taxon>
        <taxon>Candidatus Schekmaniibacteriota</taxon>
    </lineage>
</organism>
<dbReference type="GO" id="GO:0005737">
    <property type="term" value="C:cytoplasm"/>
    <property type="evidence" value="ECO:0007669"/>
    <property type="project" value="UniProtKB-SubCell"/>
</dbReference>
<dbReference type="GO" id="GO:0008760">
    <property type="term" value="F:UDP-N-acetylglucosamine 1-carboxyvinyltransferase activity"/>
    <property type="evidence" value="ECO:0007669"/>
    <property type="project" value="UniProtKB-UniRule"/>
</dbReference>
<dbReference type="GO" id="GO:0009252">
    <property type="term" value="P:peptidoglycan biosynthetic process"/>
    <property type="evidence" value="ECO:0007669"/>
    <property type="project" value="UniProtKB-UniRule"/>
</dbReference>
<reference evidence="16 17" key="1">
    <citation type="journal article" date="2016" name="Nat. Commun.">
        <title>Thousands of microbial genomes shed light on interconnected biogeochemical processes in an aquifer system.</title>
        <authorList>
            <person name="Anantharaman K."/>
            <person name="Brown C.T."/>
            <person name="Hug L.A."/>
            <person name="Sharon I."/>
            <person name="Castelle C.J."/>
            <person name="Probst A.J."/>
            <person name="Thomas B.C."/>
            <person name="Singh A."/>
            <person name="Wilkins M.J."/>
            <person name="Karaoz U."/>
            <person name="Brodie E.L."/>
            <person name="Williams K.H."/>
            <person name="Hubbard S.S."/>
            <person name="Banfield J.F."/>
        </authorList>
    </citation>
    <scope>NUCLEOTIDE SEQUENCE [LARGE SCALE GENOMIC DNA]</scope>
</reference>
<dbReference type="SUPFAM" id="SSF55205">
    <property type="entry name" value="EPT/RTPC-like"/>
    <property type="match status" value="1"/>
</dbReference>
<comment type="caution">
    <text evidence="16">The sequence shown here is derived from an EMBL/GenBank/DDBJ whole genome shotgun (WGS) entry which is preliminary data.</text>
</comment>
<comment type="subcellular location">
    <subcellularLocation>
        <location evidence="1">Cytoplasm</location>
    </subcellularLocation>
</comment>
<dbReference type="InterPro" id="IPR036968">
    <property type="entry name" value="Enolpyruvate_Tfrase_sf"/>
</dbReference>
<dbReference type="Proteomes" id="UP000178435">
    <property type="component" value="Unassembled WGS sequence"/>
</dbReference>
<dbReference type="CDD" id="cd01555">
    <property type="entry name" value="UdpNAET"/>
    <property type="match status" value="1"/>
</dbReference>
<evidence type="ECO:0000256" key="8">
    <source>
        <dbReference type="ARBA" id="ARBA00023306"/>
    </source>
</evidence>
<keyword evidence="5 16" id="KW-0808">Transferase</keyword>
<dbReference type="InterPro" id="IPR013792">
    <property type="entry name" value="RNA3'P_cycl/enolpyr_Trfase_a/b"/>
</dbReference>
<dbReference type="GO" id="GO:0051301">
    <property type="term" value="P:cell division"/>
    <property type="evidence" value="ECO:0007669"/>
    <property type="project" value="UniProtKB-KW"/>
</dbReference>
<comment type="catalytic activity">
    <reaction evidence="13">
        <text>phosphoenolpyruvate + UDP-N-acetyl-alpha-D-glucosamine = UDP-N-acetyl-3-O-(1-carboxyvinyl)-alpha-D-glucosamine + phosphate</text>
        <dbReference type="Rhea" id="RHEA:18681"/>
        <dbReference type="ChEBI" id="CHEBI:43474"/>
        <dbReference type="ChEBI" id="CHEBI:57705"/>
        <dbReference type="ChEBI" id="CHEBI:58702"/>
        <dbReference type="ChEBI" id="CHEBI:68483"/>
        <dbReference type="EC" id="2.5.1.7"/>
    </reaction>
</comment>
<comment type="similarity">
    <text evidence="10">Belongs to the EPSP synthase family. MurA subfamily.</text>
</comment>
<dbReference type="InterPro" id="IPR001986">
    <property type="entry name" value="Enolpyruvate_Tfrase_dom"/>
</dbReference>
<keyword evidence="9" id="KW-0961">Cell wall biogenesis/degradation</keyword>
<dbReference type="GO" id="GO:0008360">
    <property type="term" value="P:regulation of cell shape"/>
    <property type="evidence" value="ECO:0007669"/>
    <property type="project" value="UniProtKB-KW"/>
</dbReference>
<evidence type="ECO:0000313" key="16">
    <source>
        <dbReference type="EMBL" id="OGL43809.1"/>
    </source>
</evidence>
<evidence type="ECO:0000256" key="11">
    <source>
        <dbReference type="ARBA" id="ARBA00039108"/>
    </source>
</evidence>
<evidence type="ECO:0000256" key="5">
    <source>
        <dbReference type="ARBA" id="ARBA00022679"/>
    </source>
</evidence>
<evidence type="ECO:0000313" key="17">
    <source>
        <dbReference type="Proteomes" id="UP000178435"/>
    </source>
</evidence>
<dbReference type="InterPro" id="IPR050068">
    <property type="entry name" value="MurA_subfamily"/>
</dbReference>
<proteinExistence type="inferred from homology"/>
<dbReference type="NCBIfam" id="NF006873">
    <property type="entry name" value="PRK09369.1"/>
    <property type="match status" value="1"/>
</dbReference>
<dbReference type="PANTHER" id="PTHR43783">
    <property type="entry name" value="UDP-N-ACETYLGLUCOSAMINE 1-CARBOXYVINYLTRANSFERASE"/>
    <property type="match status" value="1"/>
</dbReference>
<evidence type="ECO:0000256" key="13">
    <source>
        <dbReference type="ARBA" id="ARBA00047527"/>
    </source>
</evidence>
<evidence type="ECO:0000256" key="9">
    <source>
        <dbReference type="ARBA" id="ARBA00023316"/>
    </source>
</evidence>
<keyword evidence="4" id="KW-0132">Cell division</keyword>
<comment type="pathway">
    <text evidence="2">Cell wall biogenesis; peptidoglycan biosynthesis.</text>
</comment>
<dbReference type="NCBIfam" id="TIGR01072">
    <property type="entry name" value="murA"/>
    <property type="match status" value="1"/>
</dbReference>
<keyword evidence="8" id="KW-0131">Cell cycle</keyword>
<keyword evidence="7" id="KW-0573">Peptidoglycan synthesis</keyword>
<dbReference type="Pfam" id="PF00275">
    <property type="entry name" value="EPSP_synthase"/>
    <property type="match status" value="1"/>
</dbReference>
<dbReference type="AlphaFoldDB" id="A0A1F7RQH4"/>
<evidence type="ECO:0000256" key="12">
    <source>
        <dbReference type="ARBA" id="ARBA00039754"/>
    </source>
</evidence>
<evidence type="ECO:0000256" key="1">
    <source>
        <dbReference type="ARBA" id="ARBA00004496"/>
    </source>
</evidence>
<keyword evidence="6" id="KW-0133">Cell shape</keyword>
<sequence>MEKIIIEGGERLKGEVRISGAKNSALPLMASALLAEGVCTIKNVPKLRDVNTFVDLLKYIGVKVSRDKEKELEFDATSINCYEAPYNHVKTMRASVLVLGPLIARFGKAKVSLPGGCAIGARPINLHLKGLEALGAKVSIEHGYVIAKARRLKGGNIYFDIPTVTGTENLMMAASLASGNTIIENAACEPEVSELAHVLRKMGAKISGDGTERIEIEGVDKLNPFEHIIMPDRIETGTFMLAAGITRGNITISNCVPAHSQTLILKLRETGIEVIEGDSWVRVISPEEIRATDVKTSPYPGFPTDMQAQFMALMCLSKGLSVITENVFENRFMHVSELLRMGTDIKIDGRSAIVRGV</sequence>
<dbReference type="GO" id="GO:0019277">
    <property type="term" value="P:UDP-N-acetylgalactosamine biosynthetic process"/>
    <property type="evidence" value="ECO:0007669"/>
    <property type="project" value="InterPro"/>
</dbReference>
<keyword evidence="3" id="KW-0963">Cytoplasm</keyword>
<dbReference type="GO" id="GO:0071555">
    <property type="term" value="P:cell wall organization"/>
    <property type="evidence" value="ECO:0007669"/>
    <property type="project" value="UniProtKB-KW"/>
</dbReference>
<evidence type="ECO:0000256" key="4">
    <source>
        <dbReference type="ARBA" id="ARBA00022618"/>
    </source>
</evidence>
<evidence type="ECO:0000256" key="2">
    <source>
        <dbReference type="ARBA" id="ARBA00004752"/>
    </source>
</evidence>
<accession>A0A1F7RQH4</accession>
<dbReference type="InterPro" id="IPR005750">
    <property type="entry name" value="UDP_GlcNAc_COvinyl_MurA"/>
</dbReference>
<evidence type="ECO:0000256" key="6">
    <source>
        <dbReference type="ARBA" id="ARBA00022960"/>
    </source>
</evidence>
<evidence type="ECO:0000256" key="14">
    <source>
        <dbReference type="NCBIfam" id="TIGR01072"/>
    </source>
</evidence>
<dbReference type="PANTHER" id="PTHR43783:SF1">
    <property type="entry name" value="UDP-N-ACETYLGLUCOSAMINE 1-CARBOXYVINYLTRANSFERASE"/>
    <property type="match status" value="1"/>
</dbReference>
<evidence type="ECO:0000256" key="7">
    <source>
        <dbReference type="ARBA" id="ARBA00022984"/>
    </source>
</evidence>
<feature type="domain" description="Enolpyruvate transferase" evidence="15">
    <location>
        <begin position="7"/>
        <end position="349"/>
    </location>
</feature>
<dbReference type="EMBL" id="MGDF01000172">
    <property type="protein sequence ID" value="OGL43809.1"/>
    <property type="molecule type" value="Genomic_DNA"/>
</dbReference>
<feature type="non-terminal residue" evidence="16">
    <location>
        <position position="357"/>
    </location>
</feature>
<protein>
    <recommendedName>
        <fullName evidence="12 14">UDP-N-acetylglucosamine 1-carboxyvinyltransferase</fullName>
        <ecNumber evidence="11 14">2.5.1.7</ecNumber>
    </recommendedName>
</protein>
<dbReference type="EC" id="2.5.1.7" evidence="11 14"/>
<evidence type="ECO:0000256" key="3">
    <source>
        <dbReference type="ARBA" id="ARBA00022490"/>
    </source>
</evidence>
<evidence type="ECO:0000256" key="10">
    <source>
        <dbReference type="ARBA" id="ARBA00038367"/>
    </source>
</evidence>
<dbReference type="FunFam" id="3.65.10.10:FF:000001">
    <property type="entry name" value="UDP-N-acetylglucosamine 1-carboxyvinyltransferase"/>
    <property type="match status" value="1"/>
</dbReference>
<dbReference type="Gene3D" id="3.65.10.10">
    <property type="entry name" value="Enolpyruvate transferase domain"/>
    <property type="match status" value="2"/>
</dbReference>
<name>A0A1F7RQH4_9BACT</name>